<organism evidence="4 5">
    <name type="scientific">Sodalis ligni</name>
    <dbReference type="NCBI Taxonomy" id="2697027"/>
    <lineage>
        <taxon>Bacteria</taxon>
        <taxon>Pseudomonadati</taxon>
        <taxon>Pseudomonadota</taxon>
        <taxon>Gammaproteobacteria</taxon>
        <taxon>Enterobacterales</taxon>
        <taxon>Bruguierivoracaceae</taxon>
        <taxon>Sodalis</taxon>
    </lineage>
</organism>
<sequence length="327" mass="36949">MNGSITRQWRKILVLGAGELGMAMLDAFAKERERHPDISLTVLLRPASLKDDGAANRTRLQRLAAWGVAVITADFSRQTAEELAERFTSYDAIINCSGFVGGAGTQLKITQAVLDAGVERYFPWQFGVDYDRVGLDSGQPVWDEQLAVRQMLRAQRQTRWVIVSTGMFTSYLFEPGFGLVDMPRHRVHAPGDADYGLTLTTPEDIGILTAKIFFHQPVIEDEVVYIAGDTLTYRRLTTLLSEHYQRPFTLEVHSHNDLRQATKAAPNDVAAAYRLAFARPDGVAWRKEESYNARNGIRVTDVKHWLEKKRPGRLMYGCRPSRQRLKP</sequence>
<reference evidence="4 5" key="1">
    <citation type="submission" date="2019-02" db="EMBL/GenBank/DDBJ databases">
        <title>Investigation of anaerobic lignin degradation for improved lignocellulosic biofuels.</title>
        <authorList>
            <person name="Deangelis K."/>
        </authorList>
    </citation>
    <scope>NUCLEOTIDE SEQUENCE [LARGE SCALE GENOMIC DNA]</scope>
    <source>
        <strain evidence="4 5">159R</strain>
    </source>
</reference>
<evidence type="ECO:0000313" key="4">
    <source>
        <dbReference type="EMBL" id="TCL06190.1"/>
    </source>
</evidence>
<dbReference type="InterPro" id="IPR045312">
    <property type="entry name" value="PCBER-like"/>
</dbReference>
<accession>A0A4R1NP99</accession>
<protein>
    <submittedName>
        <fullName evidence="4">NmrA-like family protein</fullName>
    </submittedName>
</protein>
<dbReference type="Gene3D" id="3.40.50.720">
    <property type="entry name" value="NAD(P)-binding Rossmann-like Domain"/>
    <property type="match status" value="1"/>
</dbReference>
<evidence type="ECO:0000256" key="1">
    <source>
        <dbReference type="ARBA" id="ARBA00022857"/>
    </source>
</evidence>
<dbReference type="GO" id="GO:0016491">
    <property type="term" value="F:oxidoreductase activity"/>
    <property type="evidence" value="ECO:0007669"/>
    <property type="project" value="UniProtKB-KW"/>
</dbReference>
<evidence type="ECO:0000256" key="2">
    <source>
        <dbReference type="ARBA" id="ARBA00023002"/>
    </source>
</evidence>
<dbReference type="InterPro" id="IPR036291">
    <property type="entry name" value="NAD(P)-bd_dom_sf"/>
</dbReference>
<dbReference type="PANTHER" id="PTHR47706">
    <property type="entry name" value="NMRA-LIKE FAMILY PROTEIN"/>
    <property type="match status" value="1"/>
</dbReference>
<dbReference type="Gene3D" id="3.90.25.10">
    <property type="entry name" value="UDP-galactose 4-epimerase, domain 1"/>
    <property type="match status" value="1"/>
</dbReference>
<keyword evidence="2" id="KW-0560">Oxidoreductase</keyword>
<dbReference type="CDD" id="cd05259">
    <property type="entry name" value="PCBER_SDR_a"/>
    <property type="match status" value="1"/>
</dbReference>
<dbReference type="RefSeq" id="WP_132925397.1">
    <property type="nucleotide sequence ID" value="NZ_SJOI01000001.1"/>
</dbReference>
<dbReference type="Pfam" id="PF05368">
    <property type="entry name" value="NmrA"/>
    <property type="match status" value="1"/>
</dbReference>
<dbReference type="Proteomes" id="UP000294555">
    <property type="component" value="Unassembled WGS sequence"/>
</dbReference>
<gene>
    <name evidence="4" type="ORF">EZJ58_4425</name>
</gene>
<dbReference type="SUPFAM" id="SSF51735">
    <property type="entry name" value="NAD(P)-binding Rossmann-fold domains"/>
    <property type="match status" value="1"/>
</dbReference>
<keyword evidence="5" id="KW-1185">Reference proteome</keyword>
<dbReference type="OrthoDB" id="5540862at2"/>
<dbReference type="InterPro" id="IPR051609">
    <property type="entry name" value="NmrA/Isoflavone_reductase-like"/>
</dbReference>
<dbReference type="AlphaFoldDB" id="A0A4R1NP99"/>
<proteinExistence type="predicted"/>
<keyword evidence="1" id="KW-0521">NADP</keyword>
<dbReference type="InterPro" id="IPR008030">
    <property type="entry name" value="NmrA-like"/>
</dbReference>
<feature type="domain" description="NmrA-like" evidence="3">
    <location>
        <begin position="11"/>
        <end position="260"/>
    </location>
</feature>
<name>A0A4R1NP99_9GAMM</name>
<evidence type="ECO:0000259" key="3">
    <source>
        <dbReference type="Pfam" id="PF05368"/>
    </source>
</evidence>
<dbReference type="PANTHER" id="PTHR47706:SF6">
    <property type="entry name" value="NMRA-LIKE FAMILY PROTEIN (AFU_ORTHOLOGUE AFUA_6G00280)"/>
    <property type="match status" value="1"/>
</dbReference>
<dbReference type="EMBL" id="SJOI01000001">
    <property type="protein sequence ID" value="TCL06190.1"/>
    <property type="molecule type" value="Genomic_DNA"/>
</dbReference>
<evidence type="ECO:0000313" key="5">
    <source>
        <dbReference type="Proteomes" id="UP000294555"/>
    </source>
</evidence>
<comment type="caution">
    <text evidence="4">The sequence shown here is derived from an EMBL/GenBank/DDBJ whole genome shotgun (WGS) entry which is preliminary data.</text>
</comment>